<feature type="signal peptide" evidence="1">
    <location>
        <begin position="1"/>
        <end position="23"/>
    </location>
</feature>
<organism evidence="2">
    <name type="scientific">Xenopsylla cheopis</name>
    <name type="common">Oriental rat flea</name>
    <name type="synonym">Pulex cheopis</name>
    <dbReference type="NCBI Taxonomy" id="163159"/>
    <lineage>
        <taxon>Eukaryota</taxon>
        <taxon>Metazoa</taxon>
        <taxon>Ecdysozoa</taxon>
        <taxon>Arthropoda</taxon>
        <taxon>Hexapoda</taxon>
        <taxon>Insecta</taxon>
        <taxon>Pterygota</taxon>
        <taxon>Neoptera</taxon>
        <taxon>Endopterygota</taxon>
        <taxon>Siphonaptera</taxon>
        <taxon>Pulicidae</taxon>
        <taxon>Xenopsyllinae</taxon>
        <taxon>Xenopsylla</taxon>
    </lineage>
</organism>
<feature type="chain" id="PRO_5027000666" evidence="1">
    <location>
        <begin position="24"/>
        <end position="81"/>
    </location>
</feature>
<name>A0A6M2DZZ0_XENCH</name>
<reference evidence="2" key="1">
    <citation type="submission" date="2020-03" db="EMBL/GenBank/DDBJ databases">
        <title>Transcriptomic Profiling of the Digestive Tract of the Rat Flea, Xenopsylla cheopis, Following Blood Feeding and Infection with Yersinia pestis.</title>
        <authorList>
            <person name="Bland D.M."/>
            <person name="Martens C.A."/>
            <person name="Virtaneva K."/>
            <person name="Kanakabandi K."/>
            <person name="Long D."/>
            <person name="Rosenke R."/>
            <person name="Saturday G.A."/>
            <person name="Hoyt F.H."/>
            <person name="Bruno D.P."/>
            <person name="Ribeiro J.M.C."/>
            <person name="Hinnebusch J."/>
        </authorList>
    </citation>
    <scope>NUCLEOTIDE SEQUENCE</scope>
</reference>
<sequence>MAHSRWQLLSFASGPCLICIVSASIKSHINKMSSTQITSKNPKLPVYKNRYNILVTFLQWNVSDPSLLMSRLRSTGCSILW</sequence>
<evidence type="ECO:0000313" key="2">
    <source>
        <dbReference type="EMBL" id="NOV51935.1"/>
    </source>
</evidence>
<proteinExistence type="predicted"/>
<dbReference type="AlphaFoldDB" id="A0A6M2DZZ0"/>
<dbReference type="EMBL" id="GIIL01008209">
    <property type="protein sequence ID" value="NOV51935.1"/>
    <property type="molecule type" value="Transcribed_RNA"/>
</dbReference>
<keyword evidence="1" id="KW-0732">Signal</keyword>
<accession>A0A6M2DZZ0</accession>
<evidence type="ECO:0000256" key="1">
    <source>
        <dbReference type="SAM" id="SignalP"/>
    </source>
</evidence>
<protein>
    <submittedName>
        <fullName evidence="2">Putative secreted protein</fullName>
    </submittedName>
</protein>